<sequence>MLKRKLDGFLREELGDAEPRFIGAGGQLCPVPKEDVKAAMQRFLVWLEVAEKSLGAQRVGAECKSPSVPGTGRLLLFLMLRRRGFNTFVMPEEVRAKFNTSG</sequence>
<keyword evidence="1" id="KW-1185">Reference proteome</keyword>
<evidence type="ECO:0000313" key="2">
    <source>
        <dbReference type="WBParaSite" id="GPLIN_000536300"/>
    </source>
</evidence>
<protein>
    <submittedName>
        <fullName evidence="2">Uncharacterized protein</fullName>
    </submittedName>
</protein>
<evidence type="ECO:0000313" key="1">
    <source>
        <dbReference type="Proteomes" id="UP000050741"/>
    </source>
</evidence>
<proteinExistence type="predicted"/>
<dbReference type="AlphaFoldDB" id="A0A183BXM3"/>
<dbReference type="WBParaSite" id="GPLIN_000536300">
    <property type="protein sequence ID" value="GPLIN_000536300"/>
    <property type="gene ID" value="GPLIN_000536300"/>
</dbReference>
<name>A0A183BXM3_GLOPA</name>
<reference evidence="2" key="2">
    <citation type="submission" date="2016-06" db="UniProtKB">
        <authorList>
            <consortium name="WormBaseParasite"/>
        </authorList>
    </citation>
    <scope>IDENTIFICATION</scope>
</reference>
<organism evidence="1 2">
    <name type="scientific">Globodera pallida</name>
    <name type="common">Potato cyst nematode worm</name>
    <name type="synonym">Heterodera pallida</name>
    <dbReference type="NCBI Taxonomy" id="36090"/>
    <lineage>
        <taxon>Eukaryota</taxon>
        <taxon>Metazoa</taxon>
        <taxon>Ecdysozoa</taxon>
        <taxon>Nematoda</taxon>
        <taxon>Chromadorea</taxon>
        <taxon>Rhabditida</taxon>
        <taxon>Tylenchina</taxon>
        <taxon>Tylenchomorpha</taxon>
        <taxon>Tylenchoidea</taxon>
        <taxon>Heteroderidae</taxon>
        <taxon>Heteroderinae</taxon>
        <taxon>Globodera</taxon>
    </lineage>
</organism>
<dbReference type="Proteomes" id="UP000050741">
    <property type="component" value="Unassembled WGS sequence"/>
</dbReference>
<reference evidence="1" key="1">
    <citation type="submission" date="2014-05" db="EMBL/GenBank/DDBJ databases">
        <title>The genome and life-stage specific transcriptomes of Globodera pallida elucidate key aspects of plant parasitism by a cyst nematode.</title>
        <authorList>
            <person name="Cotton J.A."/>
            <person name="Lilley C.J."/>
            <person name="Jones L.M."/>
            <person name="Kikuchi T."/>
            <person name="Reid A.J."/>
            <person name="Thorpe P."/>
            <person name="Tsai I.J."/>
            <person name="Beasley H."/>
            <person name="Blok V."/>
            <person name="Cock P.J.A."/>
            <person name="Van den Akker S.E."/>
            <person name="Holroyd N."/>
            <person name="Hunt M."/>
            <person name="Mantelin S."/>
            <person name="Naghra H."/>
            <person name="Pain A."/>
            <person name="Palomares-Rius J.E."/>
            <person name="Zarowiecki M."/>
            <person name="Berriman M."/>
            <person name="Jones J.T."/>
            <person name="Urwin P.E."/>
        </authorList>
    </citation>
    <scope>NUCLEOTIDE SEQUENCE [LARGE SCALE GENOMIC DNA]</scope>
    <source>
        <strain evidence="1">Lindley</strain>
    </source>
</reference>
<accession>A0A183BXM3</accession>